<evidence type="ECO:0000313" key="19">
    <source>
        <dbReference type="Proteomes" id="UP000179937"/>
    </source>
</evidence>
<dbReference type="AlphaFoldDB" id="A0A077GIW2"/>
<dbReference type="InterPro" id="IPR016087">
    <property type="entry name" value="Chalcone_isomerase"/>
</dbReference>
<evidence type="ECO:0000259" key="2">
    <source>
        <dbReference type="Pfam" id="PF16036"/>
    </source>
</evidence>
<dbReference type="Proteomes" id="UP000280073">
    <property type="component" value="Unassembled WGS sequence"/>
</dbReference>
<evidence type="ECO:0000313" key="9">
    <source>
        <dbReference type="EMBL" id="OIG72226.1"/>
    </source>
</evidence>
<reference evidence="3 17" key="1">
    <citation type="journal article" date="2015" name="J. Bacteriol.">
        <title>Resources for Genetic and Genomic Analysis of Emerging Pathogen Acinetobacter baumannii.</title>
        <authorList>
            <person name="Gallagher L.A."/>
            <person name="Ramage E."/>
            <person name="Weiss E.J."/>
            <person name="Radey M."/>
            <person name="Hayden H.S."/>
            <person name="Held K.G."/>
            <person name="Huse H.K."/>
            <person name="Zurawski D.V."/>
            <person name="Brittnacher M.J."/>
            <person name="Manoil C."/>
        </authorList>
    </citation>
    <scope>NUCLEOTIDE SEQUENCE [LARGE SCALE GENOMIC DNA]</scope>
    <source>
        <strain evidence="3 17">AB5075-UW</strain>
    </source>
</reference>
<reference evidence="4 18" key="3">
    <citation type="submission" date="2015-12" db="EMBL/GenBank/DDBJ databases">
        <authorList>
            <person name="Wibberg D."/>
        </authorList>
    </citation>
    <scope>NUCLEOTIDE SEQUENCE [LARGE SCALE GENOMIC DNA]</scope>
    <source>
        <strain evidence="4">R2091</strain>
    </source>
</reference>
<dbReference type="EMBL" id="CP072270">
    <property type="protein sequence ID" value="QTK44772.1"/>
    <property type="molecule type" value="Genomic_DNA"/>
</dbReference>
<evidence type="ECO:0000313" key="15">
    <source>
        <dbReference type="EMBL" id="RSR60443.1"/>
    </source>
</evidence>
<evidence type="ECO:0000313" key="6">
    <source>
        <dbReference type="EMBL" id="MVM92454.1"/>
    </source>
</evidence>
<evidence type="ECO:0000313" key="12">
    <source>
        <dbReference type="EMBL" id="PQH52258.1"/>
    </source>
</evidence>
<evidence type="ECO:0000313" key="5">
    <source>
        <dbReference type="EMBL" id="MQR48252.1"/>
    </source>
</evidence>
<feature type="signal peptide" evidence="1">
    <location>
        <begin position="1"/>
        <end position="24"/>
    </location>
</feature>
<evidence type="ECO:0000313" key="10">
    <source>
        <dbReference type="EMBL" id="OWK66972.1"/>
    </source>
</evidence>
<dbReference type="Proteomes" id="UP000223291">
    <property type="component" value="Unassembled WGS sequence"/>
</dbReference>
<dbReference type="EMBL" id="LN997846">
    <property type="protein sequence ID" value="CUW35764.1"/>
    <property type="molecule type" value="Genomic_DNA"/>
</dbReference>
<dbReference type="Proteomes" id="UP000032746">
    <property type="component" value="Chromosome"/>
</dbReference>
<dbReference type="Proteomes" id="UP000066661">
    <property type="component" value="Chromosome I"/>
</dbReference>
<dbReference type="EMBL" id="WIOC01000002">
    <property type="protein sequence ID" value="MQR48252.1"/>
    <property type="molecule type" value="Genomic_DNA"/>
</dbReference>
<dbReference type="Proteomes" id="UP000239276">
    <property type="component" value="Unassembled WGS sequence"/>
</dbReference>
<reference evidence="11 21" key="7">
    <citation type="submission" date="2017-09" db="EMBL/GenBank/DDBJ databases">
        <title>Draft genome of Acinetobacter baumannii strain I43, a mercury resistant bacteria.</title>
        <authorList>
            <person name="Siqueira K.A."/>
            <person name="Mello I.S."/>
            <person name="Mendes T.A."/>
            <person name="Soares M.A."/>
        </authorList>
    </citation>
    <scope>NUCLEOTIDE SEQUENCE [LARGE SCALE GENOMIC DNA]</scope>
    <source>
        <strain evidence="11 21">I43</strain>
    </source>
</reference>
<reference evidence="5 27" key="12">
    <citation type="submission" date="2019-10" db="EMBL/GenBank/DDBJ databases">
        <title>Genetic environment of the oxa23 gene and comparative analysis of carbapenem resistant Acinetobacter baumannii isolates belonging to global clone 1, lineage 2 recovered in a burns hospital outbreak in 2012-2013.</title>
        <authorList>
            <person name="Douraghi M."/>
            <person name="Aris P."/>
            <person name="Kenyon J."/>
            <person name="Hamidian M."/>
        </authorList>
    </citation>
    <scope>NUCLEOTIDE SEQUENCE [LARGE SCALE GENOMIC DNA]</scope>
    <source>
        <strain evidence="5 27">ABS103</strain>
    </source>
</reference>
<dbReference type="EMBL" id="NXDV01000003">
    <property type="protein sequence ID" value="PHQ03761.1"/>
    <property type="molecule type" value="Genomic_DNA"/>
</dbReference>
<sequence length="164" mass="18865">MDIAVQKSRILIFLGILIVSQANAAELKKCSSAPLMVTSKKVGNVSYFAEDCQKNWQSQSIKMDFSYNRDIPEWAFKRAATHFLKKNVSGFDAKSPLNHINELYRPIKSGDLYSLYYQHENQKLELKLNQKLLGSLNNPNANQYFKIWFGSEPFNAKLKQQLLN</sequence>
<dbReference type="EMBL" id="JAAGTY010000005">
    <property type="protein sequence ID" value="NDW40691.1"/>
    <property type="molecule type" value="Genomic_DNA"/>
</dbReference>
<dbReference type="GO" id="GO:0016853">
    <property type="term" value="F:isomerase activity"/>
    <property type="evidence" value="ECO:0007669"/>
    <property type="project" value="UniProtKB-KW"/>
</dbReference>
<evidence type="ECO:0000313" key="18">
    <source>
        <dbReference type="Proteomes" id="UP000066661"/>
    </source>
</evidence>
<dbReference type="EMBL" id="PUDN01000049">
    <property type="protein sequence ID" value="PQH52258.1"/>
    <property type="molecule type" value="Genomic_DNA"/>
</dbReference>
<reference evidence="12 23" key="8">
    <citation type="journal article" date="2018" name="J. Antimicrob. Chemother.">
        <title>Phylogenomics of colistin-susceptible and resistant XDR Acinetobacter baumannii.</title>
        <authorList>
            <person name="Mustapha M."/>
            <person name="Li B."/>
            <person name="Pacey M.P."/>
            <person name="Mettus R.T."/>
            <person name="McElheny C.L."/>
            <person name="Ernst R.K."/>
            <person name="Cooper V.S."/>
            <person name="Doi Y."/>
        </authorList>
    </citation>
    <scope>NUCLEOTIDE SEQUENCE [LARGE SCALE GENOMIC DNA]</scope>
    <source>
        <strain evidence="12 23">R20</strain>
    </source>
</reference>
<dbReference type="KEGG" id="abaa:IX88_13565"/>
<evidence type="ECO:0000313" key="29">
    <source>
        <dbReference type="Proteomes" id="UP000480763"/>
    </source>
</evidence>
<accession>A0A077GIW2</accession>
<evidence type="ECO:0000256" key="1">
    <source>
        <dbReference type="SAM" id="SignalP"/>
    </source>
</evidence>
<dbReference type="Proteomes" id="UP000197394">
    <property type="component" value="Unassembled WGS sequence"/>
</dbReference>
<reference evidence="16 24" key="10">
    <citation type="submission" date="2018-07" db="EMBL/GenBank/DDBJ databases">
        <authorList>
            <consortium name="Pathogen Informatics"/>
        </authorList>
    </citation>
    <scope>NUCLEOTIDE SEQUENCE [LARGE SCALE GENOMIC DNA]</scope>
    <source>
        <strain evidence="16 24">4300STDY7045823</strain>
    </source>
</reference>
<dbReference type="OMA" id="FNIWFGK"/>
<evidence type="ECO:0000313" key="24">
    <source>
        <dbReference type="Proteomes" id="UP000252694"/>
    </source>
</evidence>
<dbReference type="Proteomes" id="UP000252694">
    <property type="component" value="Unassembled WGS sequence"/>
</dbReference>
<evidence type="ECO:0000313" key="13">
    <source>
        <dbReference type="EMBL" id="PQL84411.1"/>
    </source>
</evidence>
<evidence type="ECO:0000313" key="20">
    <source>
        <dbReference type="Proteomes" id="UP000197394"/>
    </source>
</evidence>
<keyword evidence="14" id="KW-0413">Isomerase</keyword>
<dbReference type="Proteomes" id="UP000439424">
    <property type="component" value="Unassembled WGS sequence"/>
</dbReference>
<reference evidence="10 20" key="6">
    <citation type="submission" date="2017-05" db="EMBL/GenBank/DDBJ databases">
        <title>Draft genome sequence of MDR A. baumannii AB360.</title>
        <authorList>
            <person name="Wareham D.W."/>
            <person name="Bean D.C."/>
        </authorList>
    </citation>
    <scope>NUCLEOTIDE SEQUENCE [LARGE SCALE GENOMIC DNA]</scope>
    <source>
        <strain evidence="10 20">AB360</strain>
    </source>
</reference>
<protein>
    <submittedName>
        <fullName evidence="14">Chalcone isomerase family protein</fullName>
    </submittedName>
</protein>
<dbReference type="GeneID" id="92894443"/>
<evidence type="ECO:0000313" key="28">
    <source>
        <dbReference type="Proteomes" id="UP000470018"/>
    </source>
</evidence>
<reference evidence="15 25" key="11">
    <citation type="submission" date="2018-10" db="EMBL/GenBank/DDBJ databases">
        <title>GWAS and RNA-Seq identify cryptic mechanisms of antimicrobial resistance in Acinetobacter baumannii.</title>
        <authorList>
            <person name="Sahl J.W."/>
        </authorList>
    </citation>
    <scope>NUCLEOTIDE SEQUENCE [LARGE SCALE GENOMIC DNA]</scope>
    <source>
        <strain evidence="15 25">TG28175</strain>
    </source>
</reference>
<name>A0A077GIW2_ACIBA</name>
<evidence type="ECO:0000313" key="11">
    <source>
        <dbReference type="EMBL" id="PHQ03761.1"/>
    </source>
</evidence>
<feature type="chain" id="PRO_5015028380" evidence="1">
    <location>
        <begin position="25"/>
        <end position="164"/>
    </location>
</feature>
<evidence type="ECO:0000313" key="17">
    <source>
        <dbReference type="Proteomes" id="UP000032746"/>
    </source>
</evidence>
<gene>
    <name evidence="9" type="ORF">A7M90_04040</name>
    <name evidence="4" type="ORF">ABR2091_2362</name>
    <name evidence="3" type="ORF">ABUW_1516</name>
    <name evidence="12" type="ORF">C5U34_11675</name>
    <name evidence="10" type="ORF">CBE85_07780</name>
    <name evidence="11" type="ORF">CPI82_06410</name>
    <name evidence="13" type="ORF">CV954_006695</name>
    <name evidence="15" type="ORF">EA686_07235</name>
    <name evidence="5" type="ORF">F2P40_02735</name>
    <name evidence="8" type="ORF">G3N53_06345</name>
    <name evidence="6" type="ORF">GNY86_13065</name>
    <name evidence="7" type="ORF">GSE42_13025</name>
    <name evidence="14" type="ORF">J6E47_06895</name>
    <name evidence="16" type="ORF">SAMEA104305318_03293</name>
</gene>
<dbReference type="EMBL" id="RFDI01000298">
    <property type="protein sequence ID" value="RSR60443.1"/>
    <property type="molecule type" value="Genomic_DNA"/>
</dbReference>
<reference evidence="7" key="14">
    <citation type="submission" date="2019-12" db="EMBL/GenBank/DDBJ databases">
        <authorList>
            <person name="Nguyen S.-T."/>
        </authorList>
    </citation>
    <scope>NUCLEOTIDE SEQUENCE</scope>
    <source>
        <strain evidence="7">DMS06669</strain>
    </source>
</reference>
<dbReference type="Proteomes" id="UP000470018">
    <property type="component" value="Unassembled WGS sequence"/>
</dbReference>
<reference evidence="13 22" key="9">
    <citation type="submission" date="2018-02" db="EMBL/GenBank/DDBJ databases">
        <title>Acinetobacter baumanii whole genome sequence.</title>
        <authorList>
            <person name="Qasim Z.J."/>
        </authorList>
    </citation>
    <scope>NUCLEOTIDE SEQUENCE [LARGE SCALE GENOMIC DNA]</scope>
    <source>
        <strain evidence="13 22">ZQ8</strain>
    </source>
</reference>
<dbReference type="EMBL" id="LYKI01000023">
    <property type="protein sequence ID" value="OIG72226.1"/>
    <property type="molecule type" value="Genomic_DNA"/>
</dbReference>
<keyword evidence="1" id="KW-0732">Signal</keyword>
<dbReference type="Proteomes" id="UP000480763">
    <property type="component" value="Unassembled WGS sequence"/>
</dbReference>
<proteinExistence type="predicted"/>
<dbReference type="EMBL" id="UFMQ01000021">
    <property type="protein sequence ID" value="SST29453.1"/>
    <property type="molecule type" value="Genomic_DNA"/>
</dbReference>
<evidence type="ECO:0000313" key="8">
    <source>
        <dbReference type="EMBL" id="NDW40691.1"/>
    </source>
</evidence>
<dbReference type="EMBL" id="WWCH01000001">
    <property type="protein sequence ID" value="MYM78849.1"/>
    <property type="molecule type" value="Genomic_DNA"/>
</dbReference>
<reference evidence="17" key="2">
    <citation type="submission" date="2015-03" db="EMBL/GenBank/DDBJ databases">
        <authorList>
            <person name="Gallagher L.A."/>
            <person name="Hayden H.S."/>
            <person name="Weiss E.J."/>
            <person name="Hager K.R."/>
            <person name="Ramage E."/>
            <person name="Radey M.R."/>
            <person name="Bydalek R."/>
            <person name="Manoil C."/>
            <person name="Miller S.I."/>
            <person name="Brittnacher M.J."/>
        </authorList>
    </citation>
    <scope>NUCLEOTIDE SEQUENCE [LARGE SCALE GENOMIC DNA]</scope>
    <source>
        <strain evidence="17">AB5075-UW</strain>
    </source>
</reference>
<evidence type="ECO:0000313" key="3">
    <source>
        <dbReference type="EMBL" id="AKA31254.1"/>
    </source>
</evidence>
<reference evidence="8 28" key="15">
    <citation type="submission" date="2020-02" db="EMBL/GenBank/DDBJ databases">
        <title>Whole genome shot-gun sequencing of clinical Carbapenem resistant A. baumannii.</title>
        <authorList>
            <person name="Veeraraghavan B."/>
            <person name="Mathur P."/>
            <person name="Vijayakumar S."/>
            <person name="Vasudevan K."/>
            <person name="Lincy M."/>
            <person name="Kirubananthan A."/>
        </authorList>
    </citation>
    <scope>NUCLEOTIDE SEQUENCE [LARGE SCALE GENOMIC DNA]</scope>
    <source>
        <strain evidence="8 28">SP816</strain>
    </source>
</reference>
<evidence type="ECO:0000313" key="25">
    <source>
        <dbReference type="Proteomes" id="UP000280073"/>
    </source>
</evidence>
<reference evidence="14" key="16">
    <citation type="submission" date="2021-03" db="EMBL/GenBank/DDBJ databases">
        <title>Complete genome sequencing of Acinetobacter baumannii.</title>
        <authorList>
            <person name="Yadav B."/>
            <person name="Makwana N."/>
            <person name="Kharat A.S."/>
            <person name="Veeraraghavan B."/>
            <person name="Vijayakumar S."/>
            <person name="Priya M."/>
        </authorList>
    </citation>
    <scope>NUCLEOTIDE SEQUENCE</scope>
    <source>
        <strain evidence="14">KSK6</strain>
    </source>
</reference>
<evidence type="ECO:0000313" key="23">
    <source>
        <dbReference type="Proteomes" id="UP000239276"/>
    </source>
</evidence>
<dbReference type="Proteomes" id="UP000233757">
    <property type="component" value="Unassembled WGS sequence"/>
</dbReference>
<evidence type="ECO:0000313" key="4">
    <source>
        <dbReference type="EMBL" id="CUW35764.1"/>
    </source>
</evidence>
<dbReference type="EMBL" id="WPIP01000098">
    <property type="protein sequence ID" value="MVM92454.1"/>
    <property type="molecule type" value="Genomic_DNA"/>
</dbReference>
<evidence type="ECO:0000313" key="16">
    <source>
        <dbReference type="EMBL" id="SST29453.1"/>
    </source>
</evidence>
<evidence type="ECO:0000313" key="27">
    <source>
        <dbReference type="Proteomes" id="UP000461234"/>
    </source>
</evidence>
<reference evidence="6 26" key="13">
    <citation type="submission" date="2019-11" db="EMBL/GenBank/DDBJ databases">
        <title>Multidrug-resistant Acinetobacter baumannii moving toward extensively drug-resistant over fifteen years in South of Brazil.</title>
        <authorList>
            <person name="Fedrigo N.H."/>
            <person name="Cerdeira L."/>
            <person name="Fuga B."/>
            <person name="Marini P.V.B."/>
            <person name="Shinohara D.R."/>
            <person name="Carrara-Marroni F.E."/>
            <person name="Lincopan N."/>
            <person name="Tognim M.C.B."/>
        </authorList>
    </citation>
    <scope>NUCLEOTIDE SEQUENCE [LARGE SCALE GENOMIC DNA]</scope>
    <source>
        <strain evidence="6 26">Ac576</strain>
    </source>
</reference>
<dbReference type="PATRIC" id="fig|470.1294.peg.2674"/>
<reference evidence="9 19" key="4">
    <citation type="submission" date="2016-05" db="EMBL/GenBank/DDBJ databases">
        <title>The evolution of Acinetobacter baumannii in vivo.</title>
        <authorList>
            <person name="Hua X."/>
            <person name="Yu Y."/>
        </authorList>
    </citation>
    <scope>NUCLEOTIDE SEQUENCE [LARGE SCALE GENOMIC DNA]</scope>
    <source>
        <strain evidence="9 19">XH647</strain>
    </source>
</reference>
<evidence type="ECO:0000313" key="7">
    <source>
        <dbReference type="EMBL" id="MYM78849.1"/>
    </source>
</evidence>
<dbReference type="EMBL" id="NGKM01000006">
    <property type="protein sequence ID" value="OWK66972.1"/>
    <property type="molecule type" value="Genomic_DNA"/>
</dbReference>
<dbReference type="RefSeq" id="WP_000350280.1">
    <property type="nucleotide sequence ID" value="NZ_AP014649.1"/>
</dbReference>
<evidence type="ECO:0000313" key="26">
    <source>
        <dbReference type="Proteomes" id="UP000439424"/>
    </source>
</evidence>
<organism evidence="9 19">
    <name type="scientific">Acinetobacter baumannii</name>
    <dbReference type="NCBI Taxonomy" id="470"/>
    <lineage>
        <taxon>Bacteria</taxon>
        <taxon>Pseudomonadati</taxon>
        <taxon>Pseudomonadota</taxon>
        <taxon>Gammaproteobacteria</taxon>
        <taxon>Moraxellales</taxon>
        <taxon>Moraxellaceae</taxon>
        <taxon>Acinetobacter</taxon>
        <taxon>Acinetobacter calcoaceticus/baumannii complex</taxon>
    </lineage>
</organism>
<dbReference type="Proteomes" id="UP000461234">
    <property type="component" value="Unassembled WGS sequence"/>
</dbReference>
<evidence type="ECO:0000313" key="14">
    <source>
        <dbReference type="EMBL" id="QTK44772.1"/>
    </source>
</evidence>
<evidence type="ECO:0000313" key="22">
    <source>
        <dbReference type="Proteomes" id="UP000233757"/>
    </source>
</evidence>
<dbReference type="OrthoDB" id="270742at2"/>
<dbReference type="EMBL" id="CP008706">
    <property type="protein sequence ID" value="AKA31254.1"/>
    <property type="molecule type" value="Genomic_DNA"/>
</dbReference>
<dbReference type="EMBL" id="PHJU02000014">
    <property type="protein sequence ID" value="PQL84411.1"/>
    <property type="molecule type" value="Genomic_DNA"/>
</dbReference>
<dbReference type="Proteomes" id="UP000664966">
    <property type="component" value="Chromosome"/>
</dbReference>
<dbReference type="Pfam" id="PF16036">
    <property type="entry name" value="Chalcone_3"/>
    <property type="match status" value="1"/>
</dbReference>
<evidence type="ECO:0000313" key="21">
    <source>
        <dbReference type="Proteomes" id="UP000223291"/>
    </source>
</evidence>
<dbReference type="Proteomes" id="UP000179937">
    <property type="component" value="Unassembled WGS sequence"/>
</dbReference>
<reference evidence="7 29" key="5">
    <citation type="journal article" date="2017" name="Ann. Clin. Microbiol. Antimicrob.">
        <title>New eight genes identified at the clinical multidrug-resistant Acinetobacter baumannii DMS06669 strain in a Vietnam hospital.</title>
        <authorList>
            <person name="Si-Tuan N."/>
            <person name="Ngoc H.M."/>
            <person name="Hang P.T.T."/>
            <person name="Nguyen C."/>
            <person name="Van P.H."/>
            <person name="Huong N.T."/>
        </authorList>
    </citation>
    <scope>NUCLEOTIDE SEQUENCE [LARGE SCALE GENOMIC DNA]</scope>
    <source>
        <strain evidence="7 29">DMS06669</strain>
    </source>
</reference>
<feature type="domain" description="Chalcone isomerase" evidence="2">
    <location>
        <begin position="58"/>
        <end position="163"/>
    </location>
</feature>